<evidence type="ECO:0000313" key="3">
    <source>
        <dbReference type="EMBL" id="QCI80353.1"/>
    </source>
</evidence>
<evidence type="ECO:0000256" key="1">
    <source>
        <dbReference type="SAM" id="MobiDB-lite"/>
    </source>
</evidence>
<dbReference type="KEGG" id="hgn:E6W36_15070"/>
<dbReference type="Pfam" id="PF18932">
    <property type="entry name" value="DUF5681"/>
    <property type="match status" value="1"/>
</dbReference>
<evidence type="ECO:0000313" key="4">
    <source>
        <dbReference type="Proteomes" id="UP000298714"/>
    </source>
</evidence>
<keyword evidence="4" id="KW-1185">Reference proteome</keyword>
<evidence type="ECO:0000259" key="2">
    <source>
        <dbReference type="Pfam" id="PF18932"/>
    </source>
</evidence>
<name>A0A4D7CAH2_9SPHN</name>
<gene>
    <name evidence="3" type="ORF">E6W36_15070</name>
</gene>
<dbReference type="Proteomes" id="UP000298714">
    <property type="component" value="Chromosome"/>
</dbReference>
<feature type="region of interest" description="Disordered" evidence="1">
    <location>
        <begin position="1"/>
        <end position="25"/>
    </location>
</feature>
<sequence length="101" mass="10850">MHSRFKPGQSGNPKGRPKKAQNASTLIGAVLGERIPVRENGRTRKISKLEASLTQLANKAAAGDVRAILAVVALAQGWRPAASLIRSRFRLMKPTAEYSTG</sequence>
<protein>
    <recommendedName>
        <fullName evidence="2">DUF5681 domain-containing protein</fullName>
    </recommendedName>
</protein>
<reference evidence="4" key="1">
    <citation type="submission" date="2019-04" db="EMBL/GenBank/DDBJ databases">
        <title>Complete genome sequence of Sphingomonas sp. W1-2-3.</title>
        <authorList>
            <person name="Im W.T."/>
        </authorList>
    </citation>
    <scope>NUCLEOTIDE SEQUENCE [LARGE SCALE GENOMIC DNA]</scope>
    <source>
        <strain evidence="4">W1-2-3</strain>
    </source>
</reference>
<dbReference type="EMBL" id="CP039704">
    <property type="protein sequence ID" value="QCI80353.1"/>
    <property type="molecule type" value="Genomic_DNA"/>
</dbReference>
<proteinExistence type="predicted"/>
<dbReference type="InterPro" id="IPR043736">
    <property type="entry name" value="DUF5681"/>
</dbReference>
<accession>A0A4D7CAH2</accession>
<dbReference type="AlphaFoldDB" id="A0A4D7CAH2"/>
<dbReference type="RefSeq" id="WP_222873239.1">
    <property type="nucleotide sequence ID" value="NZ_CP039704.1"/>
</dbReference>
<feature type="domain" description="DUF5681" evidence="2">
    <location>
        <begin position="2"/>
        <end position="76"/>
    </location>
</feature>
<organism evidence="3 4">
    <name type="scientific">Hankyongella ginsenosidimutans</name>
    <dbReference type="NCBI Taxonomy" id="1763828"/>
    <lineage>
        <taxon>Bacteria</taxon>
        <taxon>Pseudomonadati</taxon>
        <taxon>Pseudomonadota</taxon>
        <taxon>Alphaproteobacteria</taxon>
        <taxon>Sphingomonadales</taxon>
        <taxon>Sphingomonadaceae</taxon>
        <taxon>Hankyongella</taxon>
    </lineage>
</organism>